<name>A0A839UL56_9GAMM</name>
<reference evidence="1 2" key="1">
    <citation type="submission" date="2020-08" db="EMBL/GenBank/DDBJ databases">
        <title>Genomic Encyclopedia of Type Strains, Phase III (KMG-III): the genomes of soil and plant-associated and newly described type strains.</title>
        <authorList>
            <person name="Whitman W."/>
        </authorList>
    </citation>
    <scope>NUCLEOTIDE SEQUENCE [LARGE SCALE GENOMIC DNA]</scope>
    <source>
        <strain evidence="1 2">CECT 8571</strain>
    </source>
</reference>
<proteinExistence type="predicted"/>
<evidence type="ECO:0000313" key="2">
    <source>
        <dbReference type="Proteomes" id="UP000559987"/>
    </source>
</evidence>
<dbReference type="EMBL" id="JACHXZ010000001">
    <property type="protein sequence ID" value="MBB3167320.1"/>
    <property type="molecule type" value="Genomic_DNA"/>
</dbReference>
<keyword evidence="2" id="KW-1185">Reference proteome</keyword>
<dbReference type="RefSeq" id="WP_183907938.1">
    <property type="nucleotide sequence ID" value="NZ_JACHXZ010000001.1"/>
</dbReference>
<comment type="caution">
    <text evidence="1">The sequence shown here is derived from an EMBL/GenBank/DDBJ whole genome shotgun (WGS) entry which is preliminary data.</text>
</comment>
<dbReference type="Proteomes" id="UP000559987">
    <property type="component" value="Unassembled WGS sequence"/>
</dbReference>
<evidence type="ECO:0000313" key="1">
    <source>
        <dbReference type="EMBL" id="MBB3167320.1"/>
    </source>
</evidence>
<organism evidence="1 2">
    <name type="scientific">Simiduia aestuariiviva</name>
    <dbReference type="NCBI Taxonomy" id="1510459"/>
    <lineage>
        <taxon>Bacteria</taxon>
        <taxon>Pseudomonadati</taxon>
        <taxon>Pseudomonadota</taxon>
        <taxon>Gammaproteobacteria</taxon>
        <taxon>Cellvibrionales</taxon>
        <taxon>Cellvibrionaceae</taxon>
        <taxon>Simiduia</taxon>
    </lineage>
</organism>
<gene>
    <name evidence="1" type="ORF">FHS30_000496</name>
</gene>
<dbReference type="AlphaFoldDB" id="A0A839UL56"/>
<accession>A0A839UL56</accession>
<sequence length="54" mass="6181">MNQKQSAKLIVEIEAGALQRLMADGRLAAAEFRCQRPADKAKIKRWCLEHACRR</sequence>
<protein>
    <submittedName>
        <fullName evidence="1">Uncharacterized protein</fullName>
    </submittedName>
</protein>